<feature type="compositionally biased region" description="Basic and acidic residues" evidence="1">
    <location>
        <begin position="1"/>
        <end position="10"/>
    </location>
</feature>
<evidence type="ECO:0000256" key="1">
    <source>
        <dbReference type="SAM" id="MobiDB-lite"/>
    </source>
</evidence>
<organism evidence="2 3">
    <name type="scientific">Caballeronia jiangsuensis</name>
    <dbReference type="NCBI Taxonomy" id="1458357"/>
    <lineage>
        <taxon>Bacteria</taxon>
        <taxon>Pseudomonadati</taxon>
        <taxon>Pseudomonadota</taxon>
        <taxon>Betaproteobacteria</taxon>
        <taxon>Burkholderiales</taxon>
        <taxon>Burkholderiaceae</taxon>
        <taxon>Caballeronia</taxon>
    </lineage>
</organism>
<comment type="caution">
    <text evidence="2">The sequence shown here is derived from an EMBL/GenBank/DDBJ whole genome shotgun (WGS) entry which is preliminary data.</text>
</comment>
<keyword evidence="3" id="KW-1185">Reference proteome</keyword>
<proteinExistence type="predicted"/>
<dbReference type="Proteomes" id="UP001629462">
    <property type="component" value="Unassembled WGS sequence"/>
</dbReference>
<reference evidence="2 3" key="1">
    <citation type="journal article" date="2024" name="Chem. Sci.">
        <title>Discovery of megapolipeptins by genome mining of a Burkholderiales bacteria collection.</title>
        <authorList>
            <person name="Paulo B.S."/>
            <person name="Recchia M.J.J."/>
            <person name="Lee S."/>
            <person name="Fergusson C.H."/>
            <person name="Romanowski S.B."/>
            <person name="Hernandez A."/>
            <person name="Krull N."/>
            <person name="Liu D.Y."/>
            <person name="Cavanagh H."/>
            <person name="Bos A."/>
            <person name="Gray C.A."/>
            <person name="Murphy B.T."/>
            <person name="Linington R.G."/>
            <person name="Eustaquio A.S."/>
        </authorList>
    </citation>
    <scope>NUCLEOTIDE SEQUENCE [LARGE SCALE GENOMIC DNA]</scope>
    <source>
        <strain evidence="2 3">RL17-374-BIF-D</strain>
    </source>
</reference>
<dbReference type="EMBL" id="JAQQDB010000040">
    <property type="protein sequence ID" value="MFM0521838.1"/>
    <property type="molecule type" value="Genomic_DNA"/>
</dbReference>
<dbReference type="RefSeq" id="WP_250486560.1">
    <property type="nucleotide sequence ID" value="NZ_JAQQDB010000040.1"/>
</dbReference>
<name>A0ABW9CTM1_9BURK</name>
<accession>A0ABW9CTM1</accession>
<evidence type="ECO:0000313" key="3">
    <source>
        <dbReference type="Proteomes" id="UP001629462"/>
    </source>
</evidence>
<feature type="region of interest" description="Disordered" evidence="1">
    <location>
        <begin position="1"/>
        <end position="37"/>
    </location>
</feature>
<sequence>MSSKSDRDNRSNQLNPNNDAYWSSRQGSTGSDDDDDFAPYRDASASHIVLEPQSFYGTCFMAIVSFEGKTRHVRFEIRSDRWREFDVAESVWDAQLRWMAEESVLGVAYARIAGSSRDRKYHNFIWNSPKIEKSRLQQERARLIDAIARLTLEQERLSSVEDPIHRAMISTTHHCTLIETNSLRNKIAQAEAWYSTINDVANKFERAFEWDDHAGSEDLGVLTEYVAYDAPNPYRG</sequence>
<evidence type="ECO:0000313" key="2">
    <source>
        <dbReference type="EMBL" id="MFM0521838.1"/>
    </source>
</evidence>
<gene>
    <name evidence="2" type="ORF">PQR08_30905</name>
</gene>
<protein>
    <submittedName>
        <fullName evidence="2">Uncharacterized protein</fullName>
    </submittedName>
</protein>
<feature type="compositionally biased region" description="Polar residues" evidence="1">
    <location>
        <begin position="11"/>
        <end position="30"/>
    </location>
</feature>